<gene>
    <name evidence="1" type="ORF">ACFQZM_44225</name>
</gene>
<sequence>MAAVVLLGGAAVWAGVGGEDHKSEARFTSSPDVCSSVPGATLERYVPNAEGPSAVPATVSAQERYAACAWEEPVAGKGGTTLTSHRLNVAVRLHLDDTGRAQAEYDDAWRGAGAMAGTAKAQAGSIDSEAPSVVGGVGDRMFTQHRTLDSALGRSGTVAATVLLRNAVITVEYRGATFPLERDGTAKLKDSRPMDEATARAGAEAVARDLVGALNACGKCLSR</sequence>
<evidence type="ECO:0008006" key="3">
    <source>
        <dbReference type="Google" id="ProtNLM"/>
    </source>
</evidence>
<evidence type="ECO:0000313" key="1">
    <source>
        <dbReference type="EMBL" id="MFD0691563.1"/>
    </source>
</evidence>
<evidence type="ECO:0000313" key="2">
    <source>
        <dbReference type="Proteomes" id="UP001597063"/>
    </source>
</evidence>
<reference evidence="2" key="1">
    <citation type="journal article" date="2019" name="Int. J. Syst. Evol. Microbiol.">
        <title>The Global Catalogue of Microorganisms (GCM) 10K type strain sequencing project: providing services to taxonomists for standard genome sequencing and annotation.</title>
        <authorList>
            <consortium name="The Broad Institute Genomics Platform"/>
            <consortium name="The Broad Institute Genome Sequencing Center for Infectious Disease"/>
            <person name="Wu L."/>
            <person name="Ma J."/>
        </authorList>
    </citation>
    <scope>NUCLEOTIDE SEQUENCE [LARGE SCALE GENOMIC DNA]</scope>
    <source>
        <strain evidence="2">JCM 9371</strain>
    </source>
</reference>
<dbReference type="RefSeq" id="WP_131760967.1">
    <property type="nucleotide sequence ID" value="NZ_CAACUY010000139.1"/>
</dbReference>
<keyword evidence="2" id="KW-1185">Reference proteome</keyword>
<name>A0ABW2XZ80_9ACTN</name>
<dbReference type="EMBL" id="JBHTGP010000031">
    <property type="protein sequence ID" value="MFD0691563.1"/>
    <property type="molecule type" value="Genomic_DNA"/>
</dbReference>
<organism evidence="1 2">
    <name type="scientific">Actinomadura fibrosa</name>
    <dbReference type="NCBI Taxonomy" id="111802"/>
    <lineage>
        <taxon>Bacteria</taxon>
        <taxon>Bacillati</taxon>
        <taxon>Actinomycetota</taxon>
        <taxon>Actinomycetes</taxon>
        <taxon>Streptosporangiales</taxon>
        <taxon>Thermomonosporaceae</taxon>
        <taxon>Actinomadura</taxon>
    </lineage>
</organism>
<proteinExistence type="predicted"/>
<protein>
    <recommendedName>
        <fullName evidence="3">DUF3558 domain-containing protein</fullName>
    </recommendedName>
</protein>
<accession>A0ABW2XZ80</accession>
<dbReference type="Proteomes" id="UP001597063">
    <property type="component" value="Unassembled WGS sequence"/>
</dbReference>
<comment type="caution">
    <text evidence="1">The sequence shown here is derived from an EMBL/GenBank/DDBJ whole genome shotgun (WGS) entry which is preliminary data.</text>
</comment>